<reference evidence="1" key="1">
    <citation type="journal article" date="2014" name="Front. Microbiol.">
        <title>High frequency of phylogenetically diverse reductive dehalogenase-homologous genes in deep subseafloor sedimentary metagenomes.</title>
        <authorList>
            <person name="Kawai M."/>
            <person name="Futagami T."/>
            <person name="Toyoda A."/>
            <person name="Takaki Y."/>
            <person name="Nishi S."/>
            <person name="Hori S."/>
            <person name="Arai W."/>
            <person name="Tsubouchi T."/>
            <person name="Morono Y."/>
            <person name="Uchiyama I."/>
            <person name="Ito T."/>
            <person name="Fujiyama A."/>
            <person name="Inagaki F."/>
            <person name="Takami H."/>
        </authorList>
    </citation>
    <scope>NUCLEOTIDE SEQUENCE</scope>
    <source>
        <strain evidence="1">Expedition CK06-06</strain>
    </source>
</reference>
<dbReference type="AlphaFoldDB" id="X0YRZ3"/>
<proteinExistence type="predicted"/>
<name>X0YRZ3_9ZZZZ</name>
<dbReference type="EMBL" id="BART01008867">
    <property type="protein sequence ID" value="GAG59219.1"/>
    <property type="molecule type" value="Genomic_DNA"/>
</dbReference>
<dbReference type="InterPro" id="IPR029063">
    <property type="entry name" value="SAM-dependent_MTases_sf"/>
</dbReference>
<evidence type="ECO:0000313" key="1">
    <source>
        <dbReference type="EMBL" id="GAG59219.1"/>
    </source>
</evidence>
<dbReference type="SUPFAM" id="SSF53335">
    <property type="entry name" value="S-adenosyl-L-methionine-dependent methyltransferases"/>
    <property type="match status" value="1"/>
</dbReference>
<gene>
    <name evidence="1" type="ORF">S01H4_19822</name>
</gene>
<comment type="caution">
    <text evidence="1">The sequence shown here is derived from an EMBL/GenBank/DDBJ whole genome shotgun (WGS) entry which is preliminary data.</text>
</comment>
<sequence length="105" mass="11773">MYKGPQISDDKCKEISKELSLEVSNRLYKGVSYPVIKEGSKIIDTAINYVNEDYTKIIKKLKGKVLILGLGMGRGVIEACASSKVESVTVVEIDQRVIDLFWIVY</sequence>
<accession>X0YRZ3</accession>
<dbReference type="Gene3D" id="3.40.50.150">
    <property type="entry name" value="Vaccinia Virus protein VP39"/>
    <property type="match status" value="1"/>
</dbReference>
<organism evidence="1">
    <name type="scientific">marine sediment metagenome</name>
    <dbReference type="NCBI Taxonomy" id="412755"/>
    <lineage>
        <taxon>unclassified sequences</taxon>
        <taxon>metagenomes</taxon>
        <taxon>ecological metagenomes</taxon>
    </lineage>
</organism>
<protein>
    <submittedName>
        <fullName evidence="1">Uncharacterized protein</fullName>
    </submittedName>
</protein>